<dbReference type="AlphaFoldDB" id="A0AB39BL20"/>
<accession>A0AB39BL20</accession>
<sequence>MVRRRPLSDARLSAARYRSQQVTPVGGDQVSGDAVRGDSAHGDGPHRDNAKVDGVHGAGSENPTHHDARAGAGLGTAGRSADDEADAGAPTMEQRAAIVEIAITQAMRRGDFDDLPGAGKPLAGLGRTYDPDWWIRQKIERERLTGLGPPALTLRTEHAELDARLDTLGTEHEVREVLTDFNRRVVEARRQLLGGPPVVTPTRDIDAEVEAWASRRDERRRESELARVRAEEEWSRLSRRERRAARRNGTAPH</sequence>
<evidence type="ECO:0000256" key="1">
    <source>
        <dbReference type="SAM" id="MobiDB-lite"/>
    </source>
</evidence>
<protein>
    <submittedName>
        <fullName evidence="3">DUF1992 domain-containing protein</fullName>
    </submittedName>
</protein>
<evidence type="ECO:0000259" key="2">
    <source>
        <dbReference type="Pfam" id="PF09350"/>
    </source>
</evidence>
<dbReference type="EMBL" id="CP162511">
    <property type="protein sequence ID" value="XDI07049.1"/>
    <property type="molecule type" value="Genomic_DNA"/>
</dbReference>
<feature type="region of interest" description="Disordered" evidence="1">
    <location>
        <begin position="1"/>
        <end position="90"/>
    </location>
</feature>
<feature type="compositionally biased region" description="Basic and acidic residues" evidence="1">
    <location>
        <begin position="35"/>
        <end position="54"/>
    </location>
</feature>
<dbReference type="RefSeq" id="WP_368499425.1">
    <property type="nucleotide sequence ID" value="NZ_CP162511.1"/>
</dbReference>
<dbReference type="Pfam" id="PF09350">
    <property type="entry name" value="DJC28_CD"/>
    <property type="match status" value="1"/>
</dbReference>
<gene>
    <name evidence="3" type="ORF">ABFY20_08105</name>
</gene>
<feature type="region of interest" description="Disordered" evidence="1">
    <location>
        <begin position="232"/>
        <end position="253"/>
    </location>
</feature>
<name>A0AB39BL20_9MICO</name>
<organism evidence="3">
    <name type="scientific">Herbiconiux sp. A18JL235</name>
    <dbReference type="NCBI Taxonomy" id="3152363"/>
    <lineage>
        <taxon>Bacteria</taxon>
        <taxon>Bacillati</taxon>
        <taxon>Actinomycetota</taxon>
        <taxon>Actinomycetes</taxon>
        <taxon>Micrococcales</taxon>
        <taxon>Microbacteriaceae</taxon>
        <taxon>Herbiconiux</taxon>
    </lineage>
</organism>
<evidence type="ECO:0000313" key="3">
    <source>
        <dbReference type="EMBL" id="XDI07049.1"/>
    </source>
</evidence>
<feature type="domain" description="DnaJ homologue subfamily C member 28 conserved" evidence="2">
    <location>
        <begin position="98"/>
        <end position="165"/>
    </location>
</feature>
<dbReference type="InterPro" id="IPR018961">
    <property type="entry name" value="DnaJ_homolog_subfam-C_membr-28"/>
</dbReference>
<reference evidence="3" key="1">
    <citation type="submission" date="2024-05" db="EMBL/GenBank/DDBJ databases">
        <title>Herbiconiux sp. A18JL235.</title>
        <authorList>
            <person name="Zhang G."/>
        </authorList>
    </citation>
    <scope>NUCLEOTIDE SEQUENCE</scope>
    <source>
        <strain evidence="3">A18JL235</strain>
    </source>
</reference>
<proteinExistence type="predicted"/>